<keyword evidence="3" id="KW-0808">Transferase</keyword>
<dbReference type="Pfam" id="PF02518">
    <property type="entry name" value="HATPase_c"/>
    <property type="match status" value="1"/>
</dbReference>
<evidence type="ECO:0000256" key="4">
    <source>
        <dbReference type="ARBA" id="ARBA00022741"/>
    </source>
</evidence>
<dbReference type="GO" id="GO:0005524">
    <property type="term" value="F:ATP binding"/>
    <property type="evidence" value="ECO:0007669"/>
    <property type="project" value="UniProtKB-KW"/>
</dbReference>
<dbReference type="Proteomes" id="UP000295741">
    <property type="component" value="Unassembled WGS sequence"/>
</dbReference>
<proteinExistence type="predicted"/>
<dbReference type="Gene3D" id="3.30.565.10">
    <property type="entry name" value="Histidine kinase-like ATPase, C-terminal domain"/>
    <property type="match status" value="1"/>
</dbReference>
<comment type="caution">
    <text evidence="9">The sequence shown here is derived from an EMBL/GenBank/DDBJ whole genome shotgun (WGS) entry which is preliminary data.</text>
</comment>
<dbReference type="PANTHER" id="PTHR42878">
    <property type="entry name" value="TWO-COMPONENT HISTIDINE KINASE"/>
    <property type="match status" value="1"/>
</dbReference>
<dbReference type="SMART" id="SM00387">
    <property type="entry name" value="HATPase_c"/>
    <property type="match status" value="1"/>
</dbReference>
<dbReference type="EC" id="2.7.13.3" evidence="2"/>
<dbReference type="PANTHER" id="PTHR42878:SF7">
    <property type="entry name" value="SENSOR HISTIDINE KINASE GLRK"/>
    <property type="match status" value="1"/>
</dbReference>
<keyword evidence="6" id="KW-0067">ATP-binding</keyword>
<evidence type="ECO:0000256" key="3">
    <source>
        <dbReference type="ARBA" id="ARBA00022679"/>
    </source>
</evidence>
<keyword evidence="10" id="KW-1185">Reference proteome</keyword>
<dbReference type="EMBL" id="SNWP01000011">
    <property type="protein sequence ID" value="TDO27019.1"/>
    <property type="molecule type" value="Genomic_DNA"/>
</dbReference>
<gene>
    <name evidence="9" type="ORF">BC659_2335</name>
</gene>
<dbReference type="RefSeq" id="WP_133474889.1">
    <property type="nucleotide sequence ID" value="NZ_SNWP01000011.1"/>
</dbReference>
<evidence type="ECO:0000256" key="5">
    <source>
        <dbReference type="ARBA" id="ARBA00022777"/>
    </source>
</evidence>
<dbReference type="InterPro" id="IPR003594">
    <property type="entry name" value="HATPase_dom"/>
</dbReference>
<feature type="domain" description="Histidine kinase" evidence="8">
    <location>
        <begin position="34"/>
        <end position="243"/>
    </location>
</feature>
<keyword evidence="4" id="KW-0547">Nucleotide-binding</keyword>
<dbReference type="GO" id="GO:0007234">
    <property type="term" value="P:osmosensory signaling via phosphorelay pathway"/>
    <property type="evidence" value="ECO:0007669"/>
    <property type="project" value="TreeGrafter"/>
</dbReference>
<organism evidence="9 10">
    <name type="scientific">Sediminibacterium goheungense</name>
    <dbReference type="NCBI Taxonomy" id="1086393"/>
    <lineage>
        <taxon>Bacteria</taxon>
        <taxon>Pseudomonadati</taxon>
        <taxon>Bacteroidota</taxon>
        <taxon>Chitinophagia</taxon>
        <taxon>Chitinophagales</taxon>
        <taxon>Chitinophagaceae</taxon>
        <taxon>Sediminibacterium</taxon>
    </lineage>
</organism>
<dbReference type="GO" id="GO:0004673">
    <property type="term" value="F:protein histidine kinase activity"/>
    <property type="evidence" value="ECO:0007669"/>
    <property type="project" value="UniProtKB-EC"/>
</dbReference>
<name>A0A4R6IWD6_9BACT</name>
<dbReference type="AlphaFoldDB" id="A0A4R6IWD6"/>
<sequence>MITEPSTSTSCEEIEYKYNELLNKYNTLVKVCKIVMHDIRSPLRFLGDVADSLDVEKINEPGSDARKKLKLVTETSRNLYLFGTNVLDWFINNKLEISVKKEDISLADIAFEISQLYTKQIKLSNNTLITEVDKDIRVYSNKELSIIILRNALDNANKYTEGGEILLKTTRDETTVYFSIIDQGRGFDHHKLLEKLHDTSPSSSQHIGFRIIHDLAKQAGLQYDLYSERGVGTTFTLKYPINAQS</sequence>
<protein>
    <recommendedName>
        <fullName evidence="2">histidine kinase</fullName>
        <ecNumber evidence="2">2.7.13.3</ecNumber>
    </recommendedName>
</protein>
<evidence type="ECO:0000313" key="10">
    <source>
        <dbReference type="Proteomes" id="UP000295741"/>
    </source>
</evidence>
<evidence type="ECO:0000256" key="2">
    <source>
        <dbReference type="ARBA" id="ARBA00012438"/>
    </source>
</evidence>
<dbReference type="OrthoDB" id="667665at2"/>
<dbReference type="SUPFAM" id="SSF55874">
    <property type="entry name" value="ATPase domain of HSP90 chaperone/DNA topoisomerase II/histidine kinase"/>
    <property type="match status" value="1"/>
</dbReference>
<reference evidence="9 10" key="1">
    <citation type="submission" date="2019-03" db="EMBL/GenBank/DDBJ databases">
        <title>Genomic Encyclopedia of Archaeal and Bacterial Type Strains, Phase II (KMG-II): from individual species to whole genera.</title>
        <authorList>
            <person name="Goeker M."/>
        </authorList>
    </citation>
    <scope>NUCLEOTIDE SEQUENCE [LARGE SCALE GENOMIC DNA]</scope>
    <source>
        <strain evidence="9 10">DSM 28323</strain>
    </source>
</reference>
<evidence type="ECO:0000256" key="7">
    <source>
        <dbReference type="ARBA" id="ARBA00023012"/>
    </source>
</evidence>
<evidence type="ECO:0000256" key="6">
    <source>
        <dbReference type="ARBA" id="ARBA00022840"/>
    </source>
</evidence>
<dbReference type="InterPro" id="IPR050351">
    <property type="entry name" value="BphY/WalK/GraS-like"/>
</dbReference>
<accession>A0A4R6IWD6</accession>
<dbReference type="InterPro" id="IPR005467">
    <property type="entry name" value="His_kinase_dom"/>
</dbReference>
<keyword evidence="7" id="KW-0902">Two-component regulatory system</keyword>
<evidence type="ECO:0000259" key="8">
    <source>
        <dbReference type="PROSITE" id="PS50109"/>
    </source>
</evidence>
<dbReference type="GO" id="GO:0030295">
    <property type="term" value="F:protein kinase activator activity"/>
    <property type="evidence" value="ECO:0007669"/>
    <property type="project" value="TreeGrafter"/>
</dbReference>
<dbReference type="PROSITE" id="PS50109">
    <property type="entry name" value="HIS_KIN"/>
    <property type="match status" value="1"/>
</dbReference>
<evidence type="ECO:0000313" key="9">
    <source>
        <dbReference type="EMBL" id="TDO27019.1"/>
    </source>
</evidence>
<dbReference type="GO" id="GO:0000156">
    <property type="term" value="F:phosphorelay response regulator activity"/>
    <property type="evidence" value="ECO:0007669"/>
    <property type="project" value="TreeGrafter"/>
</dbReference>
<keyword evidence="5 9" id="KW-0418">Kinase</keyword>
<evidence type="ECO:0000256" key="1">
    <source>
        <dbReference type="ARBA" id="ARBA00000085"/>
    </source>
</evidence>
<comment type="catalytic activity">
    <reaction evidence="1">
        <text>ATP + protein L-histidine = ADP + protein N-phospho-L-histidine.</text>
        <dbReference type="EC" id="2.7.13.3"/>
    </reaction>
</comment>
<dbReference type="InterPro" id="IPR036890">
    <property type="entry name" value="HATPase_C_sf"/>
</dbReference>